<reference evidence="3" key="1">
    <citation type="submission" date="2021-10" db="EMBL/GenBank/DDBJ databases">
        <title>Anaerobic single-cell dispensing facilitates the cultivation of human gut bacteria.</title>
        <authorList>
            <person name="Afrizal A."/>
        </authorList>
    </citation>
    <scope>NUCLEOTIDE SEQUENCE</scope>
    <source>
        <strain evidence="3">CLA-AA-H274</strain>
    </source>
</reference>
<dbReference type="InterPro" id="IPR011762">
    <property type="entry name" value="COA_CT_N"/>
</dbReference>
<sequence length="484" mass="51918">MSNSAQTSASKRINALLDENSFVEIGAYVTARSTDFNLTDRETPEDGVITGYGTIDGNLVYVYSQDASVLGGSIGEMHAKKISRIYSMAVKMAAPVIGLIDCAGLRLQEATDALDGFGQMYLSQAMASGVVPQISAVFGTCGGGMAVSSAMADFIFMEDKKAKLFVNAPNALDGNRVEKCDTSCASFQSEDTGLVDFTGDEDSILSQIRTLVSILPASNEENTAYTECEDDLNRTSADLANCVGASDLALQKISDNGFYLEVKKAYDPSMVTAFIRLNGATVGCVANRTAVYGENGEVEAEYDAVLTARGCEKAEKFVSFCDAFNIPVLTLVNVKGYKASKCTEKKIAKAAGRLTYAFANASVPKVTVVTGEAFGTAYLTMNSKSIGADMVYAWPTAVIGTMDPEQAVKIMYADEIAKADDSLKLIAEKANEYRELQSSAVSAAKRGYVDDIIEACDTRKRVIAAFEMLFTKREDRPDRKHGTV</sequence>
<dbReference type="InterPro" id="IPR034733">
    <property type="entry name" value="AcCoA_carboxyl_beta"/>
</dbReference>
<evidence type="ECO:0000313" key="3">
    <source>
        <dbReference type="EMBL" id="MCC2164680.1"/>
    </source>
</evidence>
<dbReference type="EMBL" id="JAJEPU010000017">
    <property type="protein sequence ID" value="MCC2164680.1"/>
    <property type="molecule type" value="Genomic_DNA"/>
</dbReference>
<dbReference type="InterPro" id="IPR051047">
    <property type="entry name" value="AccD/PCCB"/>
</dbReference>
<organism evidence="3 4">
    <name type="scientific">Brotaphodocola catenula</name>
    <dbReference type="NCBI Taxonomy" id="2885361"/>
    <lineage>
        <taxon>Bacteria</taxon>
        <taxon>Bacillati</taxon>
        <taxon>Bacillota</taxon>
        <taxon>Clostridia</taxon>
        <taxon>Lachnospirales</taxon>
        <taxon>Lachnospiraceae</taxon>
        <taxon>Brotaphodocola</taxon>
    </lineage>
</organism>
<name>A0AAE3AQ89_9FIRM</name>
<comment type="caution">
    <text evidence="3">The sequence shown here is derived from an EMBL/GenBank/DDBJ whole genome shotgun (WGS) entry which is preliminary data.</text>
</comment>
<dbReference type="PROSITE" id="PS50989">
    <property type="entry name" value="COA_CT_CTER"/>
    <property type="match status" value="1"/>
</dbReference>
<dbReference type="Pfam" id="PF01039">
    <property type="entry name" value="Carboxyl_trans"/>
    <property type="match status" value="1"/>
</dbReference>
<keyword evidence="3" id="KW-0808">Transferase</keyword>
<evidence type="ECO:0000313" key="4">
    <source>
        <dbReference type="Proteomes" id="UP001198962"/>
    </source>
</evidence>
<dbReference type="Proteomes" id="UP001198962">
    <property type="component" value="Unassembled WGS sequence"/>
</dbReference>
<dbReference type="GO" id="GO:0004658">
    <property type="term" value="F:propionyl-CoA carboxylase activity"/>
    <property type="evidence" value="ECO:0007669"/>
    <property type="project" value="TreeGrafter"/>
</dbReference>
<dbReference type="SUPFAM" id="SSF52096">
    <property type="entry name" value="ClpP/crotonase"/>
    <property type="match status" value="2"/>
</dbReference>
<gene>
    <name evidence="3" type="ORF">LKD32_07265</name>
</gene>
<evidence type="ECO:0000259" key="1">
    <source>
        <dbReference type="PROSITE" id="PS50980"/>
    </source>
</evidence>
<dbReference type="PANTHER" id="PTHR43842:SF2">
    <property type="entry name" value="PROPIONYL-COA CARBOXYLASE BETA CHAIN, MITOCHONDRIAL"/>
    <property type="match status" value="1"/>
</dbReference>
<keyword evidence="4" id="KW-1185">Reference proteome</keyword>
<proteinExistence type="predicted"/>
<dbReference type="Gene3D" id="3.90.226.10">
    <property type="entry name" value="2-enoyl-CoA Hydratase, Chain A, domain 1"/>
    <property type="match status" value="2"/>
</dbReference>
<dbReference type="InterPro" id="IPR011763">
    <property type="entry name" value="COA_CT_C"/>
</dbReference>
<feature type="domain" description="CoA carboxyltransferase C-terminal" evidence="2">
    <location>
        <begin position="231"/>
        <end position="468"/>
    </location>
</feature>
<dbReference type="AlphaFoldDB" id="A0AAE3AQ89"/>
<protein>
    <submittedName>
        <fullName evidence="3">Carboxyl transferase</fullName>
    </submittedName>
</protein>
<accession>A0AAE3AQ89</accession>
<dbReference type="PANTHER" id="PTHR43842">
    <property type="entry name" value="PROPIONYL-COA CARBOXYLASE BETA CHAIN"/>
    <property type="match status" value="1"/>
</dbReference>
<dbReference type="GO" id="GO:0016740">
    <property type="term" value="F:transferase activity"/>
    <property type="evidence" value="ECO:0007669"/>
    <property type="project" value="UniProtKB-KW"/>
</dbReference>
<feature type="domain" description="CoA carboxyltransferase N-terminal" evidence="1">
    <location>
        <begin position="1"/>
        <end position="234"/>
    </location>
</feature>
<evidence type="ECO:0000259" key="2">
    <source>
        <dbReference type="PROSITE" id="PS50989"/>
    </source>
</evidence>
<dbReference type="InterPro" id="IPR029045">
    <property type="entry name" value="ClpP/crotonase-like_dom_sf"/>
</dbReference>
<dbReference type="PROSITE" id="PS50980">
    <property type="entry name" value="COA_CT_NTER"/>
    <property type="match status" value="1"/>
</dbReference>
<dbReference type="RefSeq" id="WP_177977446.1">
    <property type="nucleotide sequence ID" value="NZ_JAJEPU010000017.1"/>
</dbReference>